<proteinExistence type="predicted"/>
<accession>A0A1I3E6M2</accession>
<feature type="compositionally biased region" description="Polar residues" evidence="1">
    <location>
        <begin position="18"/>
        <end position="34"/>
    </location>
</feature>
<evidence type="ECO:0000256" key="1">
    <source>
        <dbReference type="SAM" id="MobiDB-lite"/>
    </source>
</evidence>
<sequence length="484" mass="54870">MTSSMKGGALAMAKNRKSSSNGSLLETSPSLQTHPTREELYAQGKSLRDLCPRHSHAVWKPAENRVDPLHLVLASNEDRITQLIPIRHGRMMQSPFAFYRGAALNMAADLATTPASGIRVQACGDCHLMNFGAYATPERRLVFDINDLDETLPAPWEWDVKRLAASIVLACRNNGFSDENTRDAVLTCVRSYRERMREYSEMPVMDVWYDSIDMDDLAKTIEDEEASRRFQMRLAKARERSVLEDDFPDLVHTGGLVPTIKENPPLIFHWREKGHEEHLENVRAAFAGYRATIQEERRLLLDRFKLTDVAVKVVGVGSVGTYCGILLLMARENDPLFLQFKQARRSVLEPYVGKSLHQNQGERIVHGYRMMQSASDLFLGWTEGKQGRHYYVRQLKDMKIKPLVEIFTPGVMRQYAEICGWTLAHAHARSSQPLLISGYLGKSDKFDEAVADFANAYADQSEQDYATLRKAVKSGKLEVFVEEP</sequence>
<keyword evidence="3" id="KW-1185">Reference proteome</keyword>
<dbReference type="STRING" id="1576369.SAMN05421753_104102"/>
<reference evidence="3" key="1">
    <citation type="submission" date="2016-10" db="EMBL/GenBank/DDBJ databases">
        <authorList>
            <person name="Varghese N."/>
            <person name="Submissions S."/>
        </authorList>
    </citation>
    <scope>NUCLEOTIDE SEQUENCE [LARGE SCALE GENOMIC DNA]</scope>
    <source>
        <strain evidence="3">DSM 26348</strain>
    </source>
</reference>
<organism evidence="2 3">
    <name type="scientific">Planctomicrobium piriforme</name>
    <dbReference type="NCBI Taxonomy" id="1576369"/>
    <lineage>
        <taxon>Bacteria</taxon>
        <taxon>Pseudomonadati</taxon>
        <taxon>Planctomycetota</taxon>
        <taxon>Planctomycetia</taxon>
        <taxon>Planctomycetales</taxon>
        <taxon>Planctomycetaceae</taxon>
        <taxon>Planctomicrobium</taxon>
    </lineage>
</organism>
<feature type="region of interest" description="Disordered" evidence="1">
    <location>
        <begin position="1"/>
        <end position="36"/>
    </location>
</feature>
<name>A0A1I3E6M2_9PLAN</name>
<dbReference type="EMBL" id="FOQD01000004">
    <property type="protein sequence ID" value="SFH94637.1"/>
    <property type="molecule type" value="Genomic_DNA"/>
</dbReference>
<dbReference type="InterPro" id="IPR018721">
    <property type="entry name" value="DUF2252"/>
</dbReference>
<dbReference type="PANTHER" id="PTHR39441">
    <property type="entry name" value="DUF2252 DOMAIN-CONTAINING PROTEIN"/>
    <property type="match status" value="1"/>
</dbReference>
<protein>
    <submittedName>
        <fullName evidence="2">Uncharacterized conserved protein, DUF2252 family</fullName>
    </submittedName>
</protein>
<evidence type="ECO:0000313" key="3">
    <source>
        <dbReference type="Proteomes" id="UP000199518"/>
    </source>
</evidence>
<dbReference type="AlphaFoldDB" id="A0A1I3E6M2"/>
<evidence type="ECO:0000313" key="2">
    <source>
        <dbReference type="EMBL" id="SFH94637.1"/>
    </source>
</evidence>
<dbReference type="Proteomes" id="UP000199518">
    <property type="component" value="Unassembled WGS sequence"/>
</dbReference>
<dbReference type="Pfam" id="PF10009">
    <property type="entry name" value="DUF2252"/>
    <property type="match status" value="1"/>
</dbReference>
<dbReference type="PANTHER" id="PTHR39441:SF1">
    <property type="entry name" value="DUF2252 DOMAIN-CONTAINING PROTEIN"/>
    <property type="match status" value="1"/>
</dbReference>
<gene>
    <name evidence="2" type="ORF">SAMN05421753_104102</name>
</gene>